<accession>A0ACB8W5F8</accession>
<comment type="caution">
    <text evidence="1">The sequence shown here is derived from an EMBL/GenBank/DDBJ whole genome shotgun (WGS) entry which is preliminary data.</text>
</comment>
<proteinExistence type="predicted"/>
<evidence type="ECO:0000313" key="1">
    <source>
        <dbReference type="EMBL" id="KAI3363116.1"/>
    </source>
</evidence>
<keyword evidence="2" id="KW-1185">Reference proteome</keyword>
<reference evidence="1" key="1">
    <citation type="submission" date="2022-04" db="EMBL/GenBank/DDBJ databases">
        <title>Jade perch genome.</title>
        <authorList>
            <person name="Chao B."/>
        </authorList>
    </citation>
    <scope>NUCLEOTIDE SEQUENCE</scope>
    <source>
        <strain evidence="1">CB-2022</strain>
    </source>
</reference>
<name>A0ACB8W5F8_9TELE</name>
<protein>
    <submittedName>
        <fullName evidence="1">Uncharacterized protein</fullName>
    </submittedName>
</protein>
<feature type="non-terminal residue" evidence="1">
    <location>
        <position position="1"/>
    </location>
</feature>
<sequence>STNRYLFYRGSGQELSMDIPVVTLHNPFLRPRTGAPRKISDQGVRKMVRRVLKEPRTTRKALQKDMEAAVVIGQAVWLLVCAPVGISFYAVSRPMTGFLEKVKFILEFSQESLSIACGAFLAEQMCRPNVHLQTTPDTTPRLKEQSAPC</sequence>
<organism evidence="1 2">
    <name type="scientific">Scortum barcoo</name>
    <name type="common">barcoo grunter</name>
    <dbReference type="NCBI Taxonomy" id="214431"/>
    <lineage>
        <taxon>Eukaryota</taxon>
        <taxon>Metazoa</taxon>
        <taxon>Chordata</taxon>
        <taxon>Craniata</taxon>
        <taxon>Vertebrata</taxon>
        <taxon>Euteleostomi</taxon>
        <taxon>Actinopterygii</taxon>
        <taxon>Neopterygii</taxon>
        <taxon>Teleostei</taxon>
        <taxon>Neoteleostei</taxon>
        <taxon>Acanthomorphata</taxon>
        <taxon>Eupercaria</taxon>
        <taxon>Centrarchiformes</taxon>
        <taxon>Terapontoidei</taxon>
        <taxon>Terapontidae</taxon>
        <taxon>Scortum</taxon>
    </lineage>
</organism>
<evidence type="ECO:0000313" key="2">
    <source>
        <dbReference type="Proteomes" id="UP000831701"/>
    </source>
</evidence>
<gene>
    <name evidence="1" type="ORF">L3Q82_011766</name>
</gene>
<dbReference type="EMBL" id="CM041544">
    <property type="protein sequence ID" value="KAI3363116.1"/>
    <property type="molecule type" value="Genomic_DNA"/>
</dbReference>
<dbReference type="Proteomes" id="UP000831701">
    <property type="component" value="Chromosome 14"/>
</dbReference>